<dbReference type="InterPro" id="IPR011711">
    <property type="entry name" value="GntR_C"/>
</dbReference>
<accession>A0A5N5ZXN2</accession>
<dbReference type="SMART" id="SM00345">
    <property type="entry name" value="HTH_GNTR"/>
    <property type="match status" value="1"/>
</dbReference>
<keyword evidence="3" id="KW-0804">Transcription</keyword>
<dbReference type="PANTHER" id="PTHR43537">
    <property type="entry name" value="TRANSCRIPTIONAL REGULATOR, GNTR FAMILY"/>
    <property type="match status" value="1"/>
</dbReference>
<dbReference type="SMART" id="SM00895">
    <property type="entry name" value="FCD"/>
    <property type="match status" value="1"/>
</dbReference>
<dbReference type="SUPFAM" id="SSF48008">
    <property type="entry name" value="GntR ligand-binding domain-like"/>
    <property type="match status" value="1"/>
</dbReference>
<dbReference type="Gene3D" id="1.10.10.10">
    <property type="entry name" value="Winged helix-like DNA-binding domain superfamily/Winged helix DNA-binding domain"/>
    <property type="match status" value="1"/>
</dbReference>
<keyword evidence="7" id="KW-1185">Reference proteome</keyword>
<dbReference type="CDD" id="cd07377">
    <property type="entry name" value="WHTH_GntR"/>
    <property type="match status" value="1"/>
</dbReference>
<organism evidence="6 7">
    <name type="scientific">Streptomyces mimosae</name>
    <dbReference type="NCBI Taxonomy" id="2586635"/>
    <lineage>
        <taxon>Bacteria</taxon>
        <taxon>Bacillati</taxon>
        <taxon>Actinomycetota</taxon>
        <taxon>Actinomycetes</taxon>
        <taxon>Kitasatosporales</taxon>
        <taxon>Streptomycetaceae</taxon>
        <taxon>Streptomyces</taxon>
    </lineage>
</organism>
<evidence type="ECO:0000256" key="2">
    <source>
        <dbReference type="ARBA" id="ARBA00023125"/>
    </source>
</evidence>
<keyword evidence="2" id="KW-0238">DNA-binding</keyword>
<protein>
    <submittedName>
        <fullName evidence="6">FCD domain-containing protein</fullName>
    </submittedName>
</protein>
<dbReference type="InterPro" id="IPR036390">
    <property type="entry name" value="WH_DNA-bd_sf"/>
</dbReference>
<feature type="region of interest" description="Disordered" evidence="4">
    <location>
        <begin position="214"/>
        <end position="243"/>
    </location>
</feature>
<dbReference type="RefSeq" id="WP_139673431.1">
    <property type="nucleotide sequence ID" value="NZ_VDLY02000020.1"/>
</dbReference>
<feature type="compositionally biased region" description="Basic and acidic residues" evidence="4">
    <location>
        <begin position="214"/>
        <end position="224"/>
    </location>
</feature>
<dbReference type="Pfam" id="PF00392">
    <property type="entry name" value="GntR"/>
    <property type="match status" value="1"/>
</dbReference>
<proteinExistence type="predicted"/>
<evidence type="ECO:0000313" key="6">
    <source>
        <dbReference type="EMBL" id="KAB8161287.1"/>
    </source>
</evidence>
<gene>
    <name evidence="6" type="ORF">FH607_025980</name>
</gene>
<name>A0A5N5ZXN2_9ACTN</name>
<evidence type="ECO:0000256" key="4">
    <source>
        <dbReference type="SAM" id="MobiDB-lite"/>
    </source>
</evidence>
<reference evidence="6" key="1">
    <citation type="submission" date="2019-10" db="EMBL/GenBank/DDBJ databases">
        <title>Nonomuraea sp. nov., isolated from Phyllanthus amarus.</title>
        <authorList>
            <person name="Klykleung N."/>
            <person name="Tanasupawat S."/>
        </authorList>
    </citation>
    <scope>NUCLEOTIDE SEQUENCE [LARGE SCALE GENOMIC DNA]</scope>
    <source>
        <strain evidence="6">3MP-10</strain>
    </source>
</reference>
<keyword evidence="1" id="KW-0805">Transcription regulation</keyword>
<evidence type="ECO:0000313" key="7">
    <source>
        <dbReference type="Proteomes" id="UP000314251"/>
    </source>
</evidence>
<dbReference type="InterPro" id="IPR000524">
    <property type="entry name" value="Tscrpt_reg_HTH_GntR"/>
</dbReference>
<dbReference type="GO" id="GO:0003700">
    <property type="term" value="F:DNA-binding transcription factor activity"/>
    <property type="evidence" value="ECO:0007669"/>
    <property type="project" value="InterPro"/>
</dbReference>
<dbReference type="InterPro" id="IPR036388">
    <property type="entry name" value="WH-like_DNA-bd_sf"/>
</dbReference>
<dbReference type="AlphaFoldDB" id="A0A5N5ZXN2"/>
<evidence type="ECO:0000256" key="1">
    <source>
        <dbReference type="ARBA" id="ARBA00023015"/>
    </source>
</evidence>
<feature type="domain" description="HTH gntR-type" evidence="5">
    <location>
        <begin position="15"/>
        <end position="82"/>
    </location>
</feature>
<dbReference type="OrthoDB" id="3864082at2"/>
<dbReference type="Proteomes" id="UP000314251">
    <property type="component" value="Unassembled WGS sequence"/>
</dbReference>
<evidence type="ECO:0000259" key="5">
    <source>
        <dbReference type="PROSITE" id="PS50949"/>
    </source>
</evidence>
<dbReference type="SUPFAM" id="SSF46785">
    <property type="entry name" value="Winged helix' DNA-binding domain"/>
    <property type="match status" value="1"/>
</dbReference>
<dbReference type="PANTHER" id="PTHR43537:SF45">
    <property type="entry name" value="GNTR FAMILY REGULATORY PROTEIN"/>
    <property type="match status" value="1"/>
</dbReference>
<dbReference type="Pfam" id="PF07729">
    <property type="entry name" value="FCD"/>
    <property type="match status" value="1"/>
</dbReference>
<dbReference type="PROSITE" id="PS50949">
    <property type="entry name" value="HTH_GNTR"/>
    <property type="match status" value="1"/>
</dbReference>
<comment type="caution">
    <text evidence="6">The sequence shown here is derived from an EMBL/GenBank/DDBJ whole genome shotgun (WGS) entry which is preliminary data.</text>
</comment>
<sequence length="243" mass="26739">MTDDESGRQTVRRREILREAVADALRAAVVSGEMEPGVVYSAPALAARFGVSATPVREAMLDLVREGMVDSVPNKGFRVTEISPTDLDHIVELRLLIEPITVWRVVPLVPEEDLSTLGRMARRIVDRAEAGDLLGYSEADRRFHLALLAYGGNPALVQTVSQLHARTRLLGLSSVARKGRLRAAAEEHQRLVELIALRDQRGARTLMRAHIEQMRPERTDDAERPGGPGCAEGAEGERTDRAV</sequence>
<dbReference type="EMBL" id="VDLY02000020">
    <property type="protein sequence ID" value="KAB8161287.1"/>
    <property type="molecule type" value="Genomic_DNA"/>
</dbReference>
<dbReference type="GO" id="GO:0003677">
    <property type="term" value="F:DNA binding"/>
    <property type="evidence" value="ECO:0007669"/>
    <property type="project" value="UniProtKB-KW"/>
</dbReference>
<evidence type="ECO:0000256" key="3">
    <source>
        <dbReference type="ARBA" id="ARBA00023163"/>
    </source>
</evidence>
<dbReference type="InterPro" id="IPR008920">
    <property type="entry name" value="TF_FadR/GntR_C"/>
</dbReference>
<dbReference type="Gene3D" id="1.20.120.530">
    <property type="entry name" value="GntR ligand-binding domain-like"/>
    <property type="match status" value="1"/>
</dbReference>